<keyword evidence="2" id="KW-1185">Reference proteome</keyword>
<comment type="caution">
    <text evidence="1">The sequence shown here is derived from an EMBL/GenBank/DDBJ whole genome shotgun (WGS) entry which is preliminary data.</text>
</comment>
<dbReference type="AlphaFoldDB" id="A0A4Y2WI61"/>
<protein>
    <submittedName>
        <fullName evidence="1">Uncharacterized protein</fullName>
    </submittedName>
</protein>
<evidence type="ECO:0000313" key="1">
    <source>
        <dbReference type="EMBL" id="GBO36306.1"/>
    </source>
</evidence>
<feature type="non-terminal residue" evidence="1">
    <location>
        <position position="1"/>
    </location>
</feature>
<reference evidence="1 2" key="1">
    <citation type="journal article" date="2019" name="Sci. Rep.">
        <title>Orb-weaving spider Araneus ventricosus genome elucidates the spidroin gene catalogue.</title>
        <authorList>
            <person name="Kono N."/>
            <person name="Nakamura H."/>
            <person name="Ohtoshi R."/>
            <person name="Moran D.A.P."/>
            <person name="Shinohara A."/>
            <person name="Yoshida Y."/>
            <person name="Fujiwara M."/>
            <person name="Mori M."/>
            <person name="Tomita M."/>
            <person name="Arakawa K."/>
        </authorList>
    </citation>
    <scope>NUCLEOTIDE SEQUENCE [LARGE SCALE GENOMIC DNA]</scope>
</reference>
<gene>
    <name evidence="1" type="ORF">AVEN_124082_1</name>
</gene>
<dbReference type="OrthoDB" id="10063284at2759"/>
<accession>A0A4Y2WI61</accession>
<sequence length="153" mass="17856">DLRKFYVFFSGSTHRCTILLTNVKVAVSDFQKKPRWSAHYEAVKSVFKKTVDAIEELCDAPETIETRGAAQTLLPEMRDFSFSCYWNNVLKEVNHVQKYLQILGISFEKFFIKMRDLKVFLKYKRNDLVEEALQFAKDACEEMGIPVVKSRDV</sequence>
<name>A0A4Y2WI61_ARAVE</name>
<dbReference type="EMBL" id="BGPR01060449">
    <property type="protein sequence ID" value="GBO36306.1"/>
    <property type="molecule type" value="Genomic_DNA"/>
</dbReference>
<evidence type="ECO:0000313" key="2">
    <source>
        <dbReference type="Proteomes" id="UP000499080"/>
    </source>
</evidence>
<organism evidence="1 2">
    <name type="scientific">Araneus ventricosus</name>
    <name type="common">Orbweaver spider</name>
    <name type="synonym">Epeira ventricosa</name>
    <dbReference type="NCBI Taxonomy" id="182803"/>
    <lineage>
        <taxon>Eukaryota</taxon>
        <taxon>Metazoa</taxon>
        <taxon>Ecdysozoa</taxon>
        <taxon>Arthropoda</taxon>
        <taxon>Chelicerata</taxon>
        <taxon>Arachnida</taxon>
        <taxon>Araneae</taxon>
        <taxon>Araneomorphae</taxon>
        <taxon>Entelegynae</taxon>
        <taxon>Araneoidea</taxon>
        <taxon>Araneidae</taxon>
        <taxon>Araneus</taxon>
    </lineage>
</organism>
<dbReference type="Proteomes" id="UP000499080">
    <property type="component" value="Unassembled WGS sequence"/>
</dbReference>
<proteinExistence type="predicted"/>